<dbReference type="InterPro" id="IPR019039">
    <property type="entry name" value="T4-Rnl1-like_N"/>
</dbReference>
<proteinExistence type="predicted"/>
<dbReference type="Pfam" id="PF09511">
    <property type="entry name" value="RNA_lig_T4_1"/>
    <property type="match status" value="1"/>
</dbReference>
<evidence type="ECO:0000259" key="1">
    <source>
        <dbReference type="Pfam" id="PF09511"/>
    </source>
</evidence>
<gene>
    <name evidence="2" type="ORF">ACFOWE_03495</name>
</gene>
<name>A0ABV8I2S0_9ACTN</name>
<sequence length="362" mass="39032">MTSTAPLLSDLFDPALLRTAIERGLVREQAHPELPLRILNYTDKAQAEQAWDEATLTCRGLVVDDGGRVAARPFRKFFNHGDPNAGPLDLSAKVTVLDKLDGSLGIAYPVPGGFALATRGSFTSEQARHGTELLRTRHAGFVPPEGVTALFEIVCPGTRNVCDYGETDDLFLLGGVRVADGTVLAPAEIPGWEGPVAASFDLPTLADALAAPPRPGAEGLVVRLTDSGRMLKIKQADYLALHRVLSGLNARVVWERLGAGRTVAGICEGLPDEFHGWVRDLAERLRAEAERIEEGARREHGRILAGLPEGWGRSEYARAAAASPFRQWLFPLLDGRDPRPGIWRSLRPAGDERPVGLPGGDA</sequence>
<reference evidence="3" key="1">
    <citation type="journal article" date="2019" name="Int. J. Syst. Evol. Microbiol.">
        <title>The Global Catalogue of Microorganisms (GCM) 10K type strain sequencing project: providing services to taxonomists for standard genome sequencing and annotation.</title>
        <authorList>
            <consortium name="The Broad Institute Genomics Platform"/>
            <consortium name="The Broad Institute Genome Sequencing Center for Infectious Disease"/>
            <person name="Wu L."/>
            <person name="Ma J."/>
        </authorList>
    </citation>
    <scope>NUCLEOTIDE SEQUENCE [LARGE SCALE GENOMIC DNA]</scope>
    <source>
        <strain evidence="3">TBRC 4489</strain>
    </source>
</reference>
<keyword evidence="3" id="KW-1185">Reference proteome</keyword>
<dbReference type="EMBL" id="JBHSBM010000009">
    <property type="protein sequence ID" value="MFC4057340.1"/>
    <property type="molecule type" value="Genomic_DNA"/>
</dbReference>
<organism evidence="2 3">
    <name type="scientific">Planomonospora corallina</name>
    <dbReference type="NCBI Taxonomy" id="1806052"/>
    <lineage>
        <taxon>Bacteria</taxon>
        <taxon>Bacillati</taxon>
        <taxon>Actinomycetota</taxon>
        <taxon>Actinomycetes</taxon>
        <taxon>Streptosporangiales</taxon>
        <taxon>Streptosporangiaceae</taxon>
        <taxon>Planomonospora</taxon>
    </lineage>
</organism>
<dbReference type="Proteomes" id="UP001595850">
    <property type="component" value="Unassembled WGS sequence"/>
</dbReference>
<keyword evidence="2" id="KW-0436">Ligase</keyword>
<dbReference type="RefSeq" id="WP_377285299.1">
    <property type="nucleotide sequence ID" value="NZ_JBHSBM010000009.1"/>
</dbReference>
<protein>
    <submittedName>
        <fullName evidence="2">RNA ligase</fullName>
    </submittedName>
</protein>
<accession>A0ABV8I2S0</accession>
<evidence type="ECO:0000313" key="2">
    <source>
        <dbReference type="EMBL" id="MFC4057340.1"/>
    </source>
</evidence>
<evidence type="ECO:0000313" key="3">
    <source>
        <dbReference type="Proteomes" id="UP001595850"/>
    </source>
</evidence>
<feature type="domain" description="T4 RNA ligase 1-like N-terminal" evidence="1">
    <location>
        <begin position="58"/>
        <end position="136"/>
    </location>
</feature>
<dbReference type="GO" id="GO:0016874">
    <property type="term" value="F:ligase activity"/>
    <property type="evidence" value="ECO:0007669"/>
    <property type="project" value="UniProtKB-KW"/>
</dbReference>
<comment type="caution">
    <text evidence="2">The sequence shown here is derived from an EMBL/GenBank/DDBJ whole genome shotgun (WGS) entry which is preliminary data.</text>
</comment>